<dbReference type="AlphaFoldDB" id="A0A382MK70"/>
<proteinExistence type="predicted"/>
<dbReference type="PROSITE" id="PS51007">
    <property type="entry name" value="CYTC"/>
    <property type="match status" value="1"/>
</dbReference>
<dbReference type="GO" id="GO:0020037">
    <property type="term" value="F:heme binding"/>
    <property type="evidence" value="ECO:0007669"/>
    <property type="project" value="InterPro"/>
</dbReference>
<evidence type="ECO:0000256" key="3">
    <source>
        <dbReference type="ARBA" id="ARBA00023004"/>
    </source>
</evidence>
<evidence type="ECO:0000256" key="2">
    <source>
        <dbReference type="ARBA" id="ARBA00022723"/>
    </source>
</evidence>
<organism evidence="5">
    <name type="scientific">marine metagenome</name>
    <dbReference type="NCBI Taxonomy" id="408172"/>
    <lineage>
        <taxon>unclassified sequences</taxon>
        <taxon>metagenomes</taxon>
        <taxon>ecological metagenomes</taxon>
    </lineage>
</organism>
<dbReference type="GO" id="GO:0046872">
    <property type="term" value="F:metal ion binding"/>
    <property type="evidence" value="ECO:0007669"/>
    <property type="project" value="UniProtKB-KW"/>
</dbReference>
<dbReference type="EMBL" id="UINC01093810">
    <property type="protein sequence ID" value="SVC48525.1"/>
    <property type="molecule type" value="Genomic_DNA"/>
</dbReference>
<feature type="domain" description="Cytochrome c" evidence="4">
    <location>
        <begin position="55"/>
        <end position="147"/>
    </location>
</feature>
<keyword evidence="1" id="KW-0349">Heme</keyword>
<dbReference type="SUPFAM" id="SSF46626">
    <property type="entry name" value="Cytochrome c"/>
    <property type="match status" value="1"/>
</dbReference>
<reference evidence="5" key="1">
    <citation type="submission" date="2018-05" db="EMBL/GenBank/DDBJ databases">
        <authorList>
            <person name="Lanie J.A."/>
            <person name="Ng W.-L."/>
            <person name="Kazmierczak K.M."/>
            <person name="Andrzejewski T.M."/>
            <person name="Davidsen T.M."/>
            <person name="Wayne K.J."/>
            <person name="Tettelin H."/>
            <person name="Glass J.I."/>
            <person name="Rusch D."/>
            <person name="Podicherti R."/>
            <person name="Tsui H.-C.T."/>
            <person name="Winkler M.E."/>
        </authorList>
    </citation>
    <scope>NUCLEOTIDE SEQUENCE</scope>
</reference>
<keyword evidence="3" id="KW-0408">Iron</keyword>
<dbReference type="GO" id="GO:0009055">
    <property type="term" value="F:electron transfer activity"/>
    <property type="evidence" value="ECO:0007669"/>
    <property type="project" value="InterPro"/>
</dbReference>
<protein>
    <recommendedName>
        <fullName evidence="4">Cytochrome c domain-containing protein</fullName>
    </recommendedName>
</protein>
<accession>A0A382MK70</accession>
<keyword evidence="2" id="KW-0479">Metal-binding</keyword>
<sequence>MFLNLRGKAKQTSMLLFFVFFSGCDSGSVSENQSKPEKINSIISKNSQLAAKVNPVSEKTRLVYRRYCAQCHGIGGNGDGINAPYLVVPPRDHTKGDYLETRSDQHLFEAIKFGGLAVGRAPCMPAWENTFKDETIHSLVNYIRELCDCKAL</sequence>
<dbReference type="Gene3D" id="1.10.760.10">
    <property type="entry name" value="Cytochrome c-like domain"/>
    <property type="match status" value="1"/>
</dbReference>
<evidence type="ECO:0000259" key="4">
    <source>
        <dbReference type="PROSITE" id="PS51007"/>
    </source>
</evidence>
<evidence type="ECO:0000256" key="1">
    <source>
        <dbReference type="ARBA" id="ARBA00022617"/>
    </source>
</evidence>
<gene>
    <name evidence="5" type="ORF">METZ01_LOCUS301379</name>
</gene>
<dbReference type="InterPro" id="IPR036909">
    <property type="entry name" value="Cyt_c-like_dom_sf"/>
</dbReference>
<dbReference type="Pfam" id="PF13442">
    <property type="entry name" value="Cytochrome_CBB3"/>
    <property type="match status" value="1"/>
</dbReference>
<name>A0A382MK70_9ZZZZ</name>
<evidence type="ECO:0000313" key="5">
    <source>
        <dbReference type="EMBL" id="SVC48525.1"/>
    </source>
</evidence>
<dbReference type="PROSITE" id="PS51257">
    <property type="entry name" value="PROKAR_LIPOPROTEIN"/>
    <property type="match status" value="1"/>
</dbReference>
<dbReference type="InterPro" id="IPR009056">
    <property type="entry name" value="Cyt_c-like_dom"/>
</dbReference>